<dbReference type="GO" id="GO:0003714">
    <property type="term" value="F:transcription corepressor activity"/>
    <property type="evidence" value="ECO:0007669"/>
    <property type="project" value="InterPro"/>
</dbReference>
<dbReference type="Pfam" id="PF00400">
    <property type="entry name" value="WD40"/>
    <property type="match status" value="6"/>
</dbReference>
<dbReference type="EMBL" id="CAIIXF020000006">
    <property type="protein sequence ID" value="CAH1785665.1"/>
    <property type="molecule type" value="Genomic_DNA"/>
</dbReference>
<dbReference type="PROSITE" id="PS50294">
    <property type="entry name" value="WD_REPEATS_REGION"/>
    <property type="match status" value="6"/>
</dbReference>
<evidence type="ECO:0000256" key="2">
    <source>
        <dbReference type="ARBA" id="ARBA00022574"/>
    </source>
</evidence>
<dbReference type="AlphaFoldDB" id="A0A8J1Y2C2"/>
<feature type="non-terminal residue" evidence="6">
    <location>
        <position position="1"/>
    </location>
</feature>
<evidence type="ECO:0000256" key="3">
    <source>
        <dbReference type="ARBA" id="ARBA00022737"/>
    </source>
</evidence>
<dbReference type="PROSITE" id="PS50082">
    <property type="entry name" value="WD_REPEATS_2"/>
    <property type="match status" value="6"/>
</dbReference>
<dbReference type="SMART" id="SM00320">
    <property type="entry name" value="WD40"/>
    <property type="match status" value="7"/>
</dbReference>
<gene>
    <name evidence="6" type="ORF">OFUS_LOCUS11685</name>
</gene>
<dbReference type="CDD" id="cd00200">
    <property type="entry name" value="WD40"/>
    <property type="match status" value="1"/>
</dbReference>
<evidence type="ECO:0000256" key="1">
    <source>
        <dbReference type="ARBA" id="ARBA00004123"/>
    </source>
</evidence>
<keyword evidence="3" id="KW-0677">Repeat</keyword>
<proteinExistence type="inferred from homology"/>
<dbReference type="InterPro" id="IPR015943">
    <property type="entry name" value="WD40/YVTN_repeat-like_dom_sf"/>
</dbReference>
<name>A0A8J1Y2C2_OWEFU</name>
<comment type="caution">
    <text evidence="6">The sequence shown here is derived from an EMBL/GenBank/DDBJ whole genome shotgun (WGS) entry which is preliminary data.</text>
</comment>
<dbReference type="PROSITE" id="PS00678">
    <property type="entry name" value="WD_REPEATS_1"/>
    <property type="match status" value="1"/>
</dbReference>
<dbReference type="Gene3D" id="2.130.10.10">
    <property type="entry name" value="YVTN repeat-like/Quinoprotein amine dehydrogenase"/>
    <property type="match status" value="3"/>
</dbReference>
<organism evidence="6 7">
    <name type="scientific">Owenia fusiformis</name>
    <name type="common">Polychaete worm</name>
    <dbReference type="NCBI Taxonomy" id="6347"/>
    <lineage>
        <taxon>Eukaryota</taxon>
        <taxon>Metazoa</taxon>
        <taxon>Spiralia</taxon>
        <taxon>Lophotrochozoa</taxon>
        <taxon>Annelida</taxon>
        <taxon>Polychaeta</taxon>
        <taxon>Sedentaria</taxon>
        <taxon>Canalipalpata</taxon>
        <taxon>Sabellida</taxon>
        <taxon>Oweniida</taxon>
        <taxon>Oweniidae</taxon>
        <taxon>Owenia</taxon>
    </lineage>
</organism>
<comment type="subcellular location">
    <subcellularLocation>
        <location evidence="1">Nucleus</location>
    </subcellularLocation>
</comment>
<dbReference type="InterPro" id="IPR001680">
    <property type="entry name" value="WD40_rpt"/>
</dbReference>
<evidence type="ECO:0000313" key="6">
    <source>
        <dbReference type="EMBL" id="CAH1785665.1"/>
    </source>
</evidence>
<dbReference type="Proteomes" id="UP000749559">
    <property type="component" value="Unassembled WGS sequence"/>
</dbReference>
<dbReference type="SUPFAM" id="SSF50978">
    <property type="entry name" value="WD40 repeat-like"/>
    <property type="match status" value="1"/>
</dbReference>
<keyword evidence="4" id="KW-0539">Nucleus</keyword>
<evidence type="ECO:0000313" key="7">
    <source>
        <dbReference type="Proteomes" id="UP000749559"/>
    </source>
</evidence>
<dbReference type="InterPro" id="IPR036322">
    <property type="entry name" value="WD40_repeat_dom_sf"/>
</dbReference>
<keyword evidence="7" id="KW-1185">Reference proteome</keyword>
<dbReference type="OrthoDB" id="674604at2759"/>
<evidence type="ECO:0000256" key="5">
    <source>
        <dbReference type="ARBA" id="ARBA00025741"/>
    </source>
</evidence>
<keyword evidence="2" id="KW-0853">WD repeat</keyword>
<reference evidence="6" key="1">
    <citation type="submission" date="2022-03" db="EMBL/GenBank/DDBJ databases">
        <authorList>
            <person name="Martin C."/>
        </authorList>
    </citation>
    <scope>NUCLEOTIDE SEQUENCE</scope>
</reference>
<comment type="similarity">
    <text evidence="5">Belongs to the WD repeat EBI family.</text>
</comment>
<dbReference type="PRINTS" id="PR00320">
    <property type="entry name" value="GPROTEINBRPT"/>
</dbReference>
<accession>A0A8J1Y2C2</accession>
<dbReference type="InterPro" id="IPR045183">
    <property type="entry name" value="Ebi-like"/>
</dbReference>
<dbReference type="InterPro" id="IPR019775">
    <property type="entry name" value="WD40_repeat_CS"/>
</dbReference>
<evidence type="ECO:0000256" key="4">
    <source>
        <dbReference type="ARBA" id="ARBA00023242"/>
    </source>
</evidence>
<sequence>NTNMLSGPEDYCNLDVKSFDNHKDEVNSVAFSNDFEMMVTACDDCRVRVFNSRSGDMVVKLKAHTGAVRCIAVSPNSRYIVSGSYDNTAIIWQTRDASLLHMLKGHTKSVEAVAFSSDSLQVCTASWDRSAILWDIQNGHSIKIFTGHSNVIQGLALSYDSKWLATGSWDHTVRLWTLNSADRIEKVHCLEGHTGNVNAVAFSKMGMLASGSYDKSIRLWNPRNLKVLHLLTGHEGWIKAVSFSTDSSYVASASDDETVKVWCCLKGVLLKTLESRSEVIHQCGFTPGGALVASGAANVTLALVDTKFLETSAENDGTSEIYENEDETL</sequence>
<dbReference type="GO" id="GO:0006357">
    <property type="term" value="P:regulation of transcription by RNA polymerase II"/>
    <property type="evidence" value="ECO:0007669"/>
    <property type="project" value="TreeGrafter"/>
</dbReference>
<dbReference type="GO" id="GO:0000118">
    <property type="term" value="C:histone deacetylase complex"/>
    <property type="evidence" value="ECO:0007669"/>
    <property type="project" value="TreeGrafter"/>
</dbReference>
<dbReference type="PANTHER" id="PTHR22846:SF2">
    <property type="entry name" value="F-BOX-LIKE_WD REPEAT-CONTAINING PROTEIN EBI"/>
    <property type="match status" value="1"/>
</dbReference>
<dbReference type="PANTHER" id="PTHR22846">
    <property type="entry name" value="WD40 REPEAT PROTEIN"/>
    <property type="match status" value="1"/>
</dbReference>
<dbReference type="InterPro" id="IPR020472">
    <property type="entry name" value="WD40_PAC1"/>
</dbReference>
<protein>
    <submittedName>
        <fullName evidence="6">Uncharacterized protein</fullName>
    </submittedName>
</protein>